<dbReference type="GO" id="GO:0000813">
    <property type="term" value="C:ESCRT I complex"/>
    <property type="evidence" value="ECO:0007669"/>
    <property type="project" value="UniProtKB-ARBA"/>
</dbReference>
<dbReference type="EMBL" id="HE978320">
    <property type="protein sequence ID" value="CCK71296.1"/>
    <property type="molecule type" value="Genomic_DNA"/>
</dbReference>
<dbReference type="InterPro" id="IPR029012">
    <property type="entry name" value="Helix_hairpin_bin_sf"/>
</dbReference>
<dbReference type="Pfam" id="PF07200">
    <property type="entry name" value="Mod_r"/>
    <property type="match status" value="1"/>
</dbReference>
<dbReference type="RefSeq" id="XP_022465542.1">
    <property type="nucleotide sequence ID" value="XM_022609113.1"/>
</dbReference>
<keyword evidence="3" id="KW-0813">Transport</keyword>
<dbReference type="GO" id="GO:0072666">
    <property type="term" value="P:establishment of protein localization to vacuole"/>
    <property type="evidence" value="ECO:0007669"/>
    <property type="project" value="UniProtKB-ARBA"/>
</dbReference>
<dbReference type="HOGENOM" id="CLU_109465_0_0_1"/>
<dbReference type="GO" id="GO:0006886">
    <property type="term" value="P:intracellular protein transport"/>
    <property type="evidence" value="ECO:0007669"/>
    <property type="project" value="UniProtKB-ARBA"/>
</dbReference>
<evidence type="ECO:0000256" key="5">
    <source>
        <dbReference type="ARBA" id="ARBA00022927"/>
    </source>
</evidence>
<comment type="similarity">
    <text evidence="2">Belongs to the VPS37 family.</text>
</comment>
<accession>J7S942</accession>
<dbReference type="AlphaFoldDB" id="J7S942"/>
<proteinExistence type="inferred from homology"/>
<keyword evidence="8" id="KW-1185">Reference proteome</keyword>
<evidence type="ECO:0000313" key="7">
    <source>
        <dbReference type="EMBL" id="CCK71296.1"/>
    </source>
</evidence>
<evidence type="ECO:0000256" key="4">
    <source>
        <dbReference type="ARBA" id="ARBA00022753"/>
    </source>
</evidence>
<evidence type="ECO:0000313" key="8">
    <source>
        <dbReference type="Proteomes" id="UP000006310"/>
    </source>
</evidence>
<dbReference type="GO" id="GO:0043162">
    <property type="term" value="P:ubiquitin-dependent protein catabolic process via the multivesicular body sorting pathway"/>
    <property type="evidence" value="ECO:0007669"/>
    <property type="project" value="UniProtKB-ARBA"/>
</dbReference>
<feature type="domain" description="VPS37 C-terminal" evidence="6">
    <location>
        <begin position="10"/>
        <end position="158"/>
    </location>
</feature>
<dbReference type="KEGG" id="kng:KNAG_0G02380"/>
<dbReference type="InterPro" id="IPR009851">
    <property type="entry name" value="Mod_r"/>
</dbReference>
<evidence type="ECO:0000256" key="3">
    <source>
        <dbReference type="ARBA" id="ARBA00022448"/>
    </source>
</evidence>
<name>J7S942_HUIN7</name>
<dbReference type="OrthoDB" id="4035847at2759"/>
<keyword evidence="5" id="KW-0653">Protein transport</keyword>
<sequence>MTILPENIELLTTHELNDLLLNHNDELTKLCSKSQIGEVQRILQSVSSDKEALIALKDQFTTLEEKKIKLGNDVSELERVKMEYMKKWQDTDTLYKNAYSETAFKRALQDQVKACEEESNETESLLYSKTGKLTGNELDSWLSKFQEQRHQYHYLNEQLTTWEAQGMLKK</sequence>
<comment type="subcellular location">
    <subcellularLocation>
        <location evidence="1">Endosome</location>
    </subcellularLocation>
</comment>
<keyword evidence="4" id="KW-0967">Endosome</keyword>
<evidence type="ECO:0000259" key="6">
    <source>
        <dbReference type="Pfam" id="PF07200"/>
    </source>
</evidence>
<dbReference type="Proteomes" id="UP000006310">
    <property type="component" value="Chromosome 7"/>
</dbReference>
<gene>
    <name evidence="7" type="primary">KNAG0G02380</name>
    <name evidence="7" type="ordered locus">KNAG_0G02380</name>
</gene>
<dbReference type="SUPFAM" id="SSF140111">
    <property type="entry name" value="Endosomal sorting complex assembly domain"/>
    <property type="match status" value="1"/>
</dbReference>
<organism evidence="7 8">
    <name type="scientific">Huiozyma naganishii (strain ATCC MYA-139 / BCRC 22969 / CBS 8797 / KCTC 17520 / NBRC 10181 / NCYC 3082 / Yp74L-3)</name>
    <name type="common">Yeast</name>
    <name type="synonym">Kazachstania naganishii</name>
    <dbReference type="NCBI Taxonomy" id="1071383"/>
    <lineage>
        <taxon>Eukaryota</taxon>
        <taxon>Fungi</taxon>
        <taxon>Dikarya</taxon>
        <taxon>Ascomycota</taxon>
        <taxon>Saccharomycotina</taxon>
        <taxon>Saccharomycetes</taxon>
        <taxon>Saccharomycetales</taxon>
        <taxon>Saccharomycetaceae</taxon>
        <taxon>Huiozyma</taxon>
    </lineage>
</organism>
<dbReference type="GeneID" id="34527020"/>
<reference evidence="8" key="2">
    <citation type="submission" date="2012-08" db="EMBL/GenBank/DDBJ databases">
        <title>Genome sequence of Kazachstania naganishii.</title>
        <authorList>
            <person name="Gordon J.L."/>
            <person name="Armisen D."/>
            <person name="Proux-Wera E."/>
            <person name="OhEigeartaigh S.S."/>
            <person name="Byrne K.P."/>
            <person name="Wolfe K.H."/>
        </authorList>
    </citation>
    <scope>NUCLEOTIDE SEQUENCE [LARGE SCALE GENOMIC DNA]</scope>
    <source>
        <strain evidence="8">ATCC MYA-139 / BCRC 22969 / CBS 8797 / CCRC 22969 / KCTC 17520 / NBRC 10181 / NCYC 3082</strain>
    </source>
</reference>
<reference evidence="7 8" key="1">
    <citation type="journal article" date="2011" name="Proc. Natl. Acad. Sci. U.S.A.">
        <title>Evolutionary erosion of yeast sex chromosomes by mating-type switching accidents.</title>
        <authorList>
            <person name="Gordon J.L."/>
            <person name="Armisen D."/>
            <person name="Proux-Wera E."/>
            <person name="Oheigeartaigh S.S."/>
            <person name="Byrne K.P."/>
            <person name="Wolfe K.H."/>
        </authorList>
    </citation>
    <scope>NUCLEOTIDE SEQUENCE [LARGE SCALE GENOMIC DNA]</scope>
    <source>
        <strain evidence="8">ATCC MYA-139 / BCRC 22969 / CBS 8797 / CCRC 22969 / KCTC 17520 / NBRC 10181 / NCYC 3082</strain>
    </source>
</reference>
<evidence type="ECO:0000256" key="1">
    <source>
        <dbReference type="ARBA" id="ARBA00004177"/>
    </source>
</evidence>
<dbReference type="Gene3D" id="1.10.287.660">
    <property type="entry name" value="Helix hairpin bin"/>
    <property type="match status" value="1"/>
</dbReference>
<dbReference type="STRING" id="1071383.J7S942"/>
<protein>
    <recommendedName>
        <fullName evidence="6">VPS37 C-terminal domain-containing protein</fullName>
    </recommendedName>
</protein>
<dbReference type="InterPro" id="IPR037202">
    <property type="entry name" value="ESCRT_assembly_dom"/>
</dbReference>
<dbReference type="OMA" id="YVTKFHP"/>
<evidence type="ECO:0000256" key="2">
    <source>
        <dbReference type="ARBA" id="ARBA00007617"/>
    </source>
</evidence>